<reference evidence="3" key="4">
    <citation type="submission" date="2024-02" db="EMBL/GenBank/DDBJ databases">
        <title>Comparative genomics of Cryptococcus and Kwoniella reveals pathogenesis evolution and contrasting modes of karyotype evolution via chromosome fusion or intercentromeric recombination.</title>
        <authorList>
            <person name="Coelho M.A."/>
            <person name="David-Palma M."/>
            <person name="Shea T."/>
            <person name="Bowers K."/>
            <person name="McGinley-Smith S."/>
            <person name="Mohammad A.W."/>
            <person name="Gnirke A."/>
            <person name="Yurkov A.M."/>
            <person name="Nowrousian M."/>
            <person name="Sun S."/>
            <person name="Cuomo C.A."/>
            <person name="Heitman J."/>
        </authorList>
    </citation>
    <scope>NUCLEOTIDE SEQUENCE</scope>
    <source>
        <strain evidence="3">CBS 10737</strain>
    </source>
</reference>
<feature type="compositionally biased region" description="Basic and acidic residues" evidence="1">
    <location>
        <begin position="200"/>
        <end position="212"/>
    </location>
</feature>
<dbReference type="Proteomes" id="UP000094020">
    <property type="component" value="Chromosome 3"/>
</dbReference>
<feature type="compositionally biased region" description="Polar residues" evidence="1">
    <location>
        <begin position="23"/>
        <end position="34"/>
    </location>
</feature>
<feature type="compositionally biased region" description="Polar residues" evidence="1">
    <location>
        <begin position="1"/>
        <end position="16"/>
    </location>
</feature>
<evidence type="ECO:0000313" key="3">
    <source>
        <dbReference type="EMBL" id="WWC68892.1"/>
    </source>
</evidence>
<protein>
    <submittedName>
        <fullName evidence="2">Uncharacterized protein</fullName>
    </submittedName>
</protein>
<dbReference type="GeneID" id="30171551"/>
<evidence type="ECO:0000256" key="1">
    <source>
        <dbReference type="SAM" id="MobiDB-lite"/>
    </source>
</evidence>
<feature type="compositionally biased region" description="Basic and acidic residues" evidence="1">
    <location>
        <begin position="79"/>
        <end position="96"/>
    </location>
</feature>
<dbReference type="AlphaFoldDB" id="A0A1B9I6F9"/>
<dbReference type="EMBL" id="CP144521">
    <property type="protein sequence ID" value="WWC68892.1"/>
    <property type="molecule type" value="Genomic_DNA"/>
</dbReference>
<feature type="compositionally biased region" description="Polar residues" evidence="1">
    <location>
        <begin position="272"/>
        <end position="283"/>
    </location>
</feature>
<feature type="compositionally biased region" description="Acidic residues" evidence="1">
    <location>
        <begin position="59"/>
        <end position="71"/>
    </location>
</feature>
<keyword evidence="4" id="KW-1185">Reference proteome</keyword>
<proteinExistence type="predicted"/>
<evidence type="ECO:0000313" key="2">
    <source>
        <dbReference type="EMBL" id="OCF51116.1"/>
    </source>
</evidence>
<dbReference type="RefSeq" id="XP_019012335.1">
    <property type="nucleotide sequence ID" value="XM_019154932.1"/>
</dbReference>
<reference evidence="2" key="1">
    <citation type="submission" date="2013-07" db="EMBL/GenBank/DDBJ databases">
        <title>The Genome Sequence of Cryptococcus pinus CBS10737.</title>
        <authorList>
            <consortium name="The Broad Institute Genome Sequencing Platform"/>
            <person name="Cuomo C."/>
            <person name="Litvintseva A."/>
            <person name="Chen Y."/>
            <person name="Heitman J."/>
            <person name="Sun S."/>
            <person name="Springer D."/>
            <person name="Dromer F."/>
            <person name="Young S.K."/>
            <person name="Zeng Q."/>
            <person name="Gargeya S."/>
            <person name="Fitzgerald M."/>
            <person name="Abouelleil A."/>
            <person name="Alvarado L."/>
            <person name="Berlin A.M."/>
            <person name="Chapman S.B."/>
            <person name="Dewar J."/>
            <person name="Goldberg J."/>
            <person name="Griggs A."/>
            <person name="Gujja S."/>
            <person name="Hansen M."/>
            <person name="Howarth C."/>
            <person name="Imamovic A."/>
            <person name="Larimer J."/>
            <person name="McCowan C."/>
            <person name="Murphy C."/>
            <person name="Pearson M."/>
            <person name="Priest M."/>
            <person name="Roberts A."/>
            <person name="Saif S."/>
            <person name="Shea T."/>
            <person name="Sykes S."/>
            <person name="Wortman J."/>
            <person name="Nusbaum C."/>
            <person name="Birren B."/>
        </authorList>
    </citation>
    <scope>NUCLEOTIDE SEQUENCE [LARGE SCALE GENOMIC DNA]</scope>
    <source>
        <strain evidence="2">CBS 10737</strain>
    </source>
</reference>
<feature type="compositionally biased region" description="Polar residues" evidence="1">
    <location>
        <begin position="217"/>
        <end position="233"/>
    </location>
</feature>
<name>A0A1B9I6F9_9TREE</name>
<feature type="region of interest" description="Disordered" evidence="1">
    <location>
        <begin position="1"/>
        <end position="96"/>
    </location>
</feature>
<accession>A0A1B9I6F9</accession>
<reference evidence="3" key="2">
    <citation type="submission" date="2013-07" db="EMBL/GenBank/DDBJ databases">
        <authorList>
            <consortium name="The Broad Institute Genome Sequencing Platform"/>
            <person name="Cuomo C."/>
            <person name="Litvintseva A."/>
            <person name="Chen Y."/>
            <person name="Heitman J."/>
            <person name="Sun S."/>
            <person name="Springer D."/>
            <person name="Dromer F."/>
            <person name="Young S.K."/>
            <person name="Zeng Q."/>
            <person name="Gargeya S."/>
            <person name="Fitzgerald M."/>
            <person name="Abouelleil A."/>
            <person name="Alvarado L."/>
            <person name="Berlin A.M."/>
            <person name="Chapman S.B."/>
            <person name="Dewar J."/>
            <person name="Goldberg J."/>
            <person name="Griggs A."/>
            <person name="Gujja S."/>
            <person name="Hansen M."/>
            <person name="Howarth C."/>
            <person name="Imamovic A."/>
            <person name="Larimer J."/>
            <person name="McCowan C."/>
            <person name="Murphy C."/>
            <person name="Pearson M."/>
            <person name="Priest M."/>
            <person name="Roberts A."/>
            <person name="Saif S."/>
            <person name="Shea T."/>
            <person name="Sykes S."/>
            <person name="Wortman J."/>
            <person name="Nusbaum C."/>
            <person name="Birren B."/>
        </authorList>
    </citation>
    <scope>NUCLEOTIDE SEQUENCE</scope>
    <source>
        <strain evidence="3">CBS 10737</strain>
    </source>
</reference>
<gene>
    <name evidence="2" type="ORF">I206_03182</name>
    <name evidence="3" type="ORF">I206_102828</name>
</gene>
<dbReference type="KEGG" id="kpin:30171551"/>
<organism evidence="2">
    <name type="scientific">Kwoniella pini CBS 10737</name>
    <dbReference type="NCBI Taxonomy" id="1296096"/>
    <lineage>
        <taxon>Eukaryota</taxon>
        <taxon>Fungi</taxon>
        <taxon>Dikarya</taxon>
        <taxon>Basidiomycota</taxon>
        <taxon>Agaricomycotina</taxon>
        <taxon>Tremellomycetes</taxon>
        <taxon>Tremellales</taxon>
        <taxon>Cryptococcaceae</taxon>
        <taxon>Kwoniella</taxon>
    </lineage>
</organism>
<feature type="region of interest" description="Disordered" evidence="1">
    <location>
        <begin position="200"/>
        <end position="283"/>
    </location>
</feature>
<feature type="compositionally biased region" description="Polar residues" evidence="1">
    <location>
        <begin position="241"/>
        <end position="261"/>
    </location>
</feature>
<reference evidence="2" key="3">
    <citation type="submission" date="2016-07" db="EMBL/GenBank/DDBJ databases">
        <title>Evolution of pathogenesis and genome organization in the Tremellales.</title>
        <authorList>
            <person name="Cuomo C."/>
            <person name="Litvintseva A."/>
            <person name="Heitman J."/>
            <person name="Chen Y."/>
            <person name="Sun S."/>
            <person name="Springer D."/>
            <person name="Dromer F."/>
            <person name="Young S."/>
            <person name="Zeng Q."/>
            <person name="Chapman S."/>
            <person name="Gujja S."/>
            <person name="Saif S."/>
            <person name="Birren B."/>
        </authorList>
    </citation>
    <scope>NUCLEOTIDE SEQUENCE</scope>
    <source>
        <strain evidence="2">CBS 10737</strain>
    </source>
</reference>
<evidence type="ECO:0000313" key="4">
    <source>
        <dbReference type="Proteomes" id="UP000094020"/>
    </source>
</evidence>
<sequence>MPSRITYSEASCSNSPIDPKSPISRQTSFISRPHSSGGGRLMHSSASNLVGRLEKTAELNDDSDMEIEMIDIDTNSDPKQSDETENSKEHENVKQKKEAFKKFMIREWKRLPNQLRRKIQETKEYFTTYPRRIRSGTPSPIIDETTGKSLTPDKYPYEILRQGSTNHPEIVPYKVDFEALQALNQLDEPERSTRLQRLQEEVKTERQERQKEFPGFQRSSNQNPSGQTETPIQSGLEISEIYNSSRIETGISKDQQSNSKGNPRDELARRISTVSSSSKRLFD</sequence>
<dbReference type="EMBL" id="KI894009">
    <property type="protein sequence ID" value="OCF51116.1"/>
    <property type="molecule type" value="Genomic_DNA"/>
</dbReference>